<dbReference type="OMA" id="EECVYER"/>
<feature type="compositionally biased region" description="Acidic residues" evidence="1">
    <location>
        <begin position="38"/>
        <end position="50"/>
    </location>
</feature>
<dbReference type="STRING" id="137246.A0A401TBB9"/>
<dbReference type="InterPro" id="IPR043299">
    <property type="entry name" value="LRATD1_LRATD2"/>
</dbReference>
<name>A0A401TBB9_CHIPU</name>
<feature type="region of interest" description="Disordered" evidence="1">
    <location>
        <begin position="1"/>
        <end position="83"/>
    </location>
</feature>
<feature type="compositionally biased region" description="Basic and acidic residues" evidence="1">
    <location>
        <begin position="54"/>
        <end position="83"/>
    </location>
</feature>
<evidence type="ECO:0000259" key="2">
    <source>
        <dbReference type="PROSITE" id="PS51934"/>
    </source>
</evidence>
<dbReference type="InterPro" id="IPR007053">
    <property type="entry name" value="LRAT_dom"/>
</dbReference>
<sequence>MGNQVERLTHLSYAEVPTAEPAGTEPGPRIGVSYIFSVDEDDELGEEPVAGEDGPDRRSAPGGDREHERDKEEEGGGGCGDRDRDTYDLLNEVECSVYYRDQCIYEKRRRAGRSAKGDGQELLTPQPAEILLGRCQPGDLVEFVAAGQCPHWVVYVGDFQVVHLHQAEIRNDFLTDASQGRRGRLVSQRYRFKALPADAVVRAALQQVGVRGAQLRWSSSECFAAWCRCGRREFKVGGELRIGKQPYRLQLHLSEHSSHTLEFQSLHDLVLEKRRNDQIGKVALIRELAAHLHGDEH</sequence>
<feature type="non-terminal residue" evidence="3">
    <location>
        <position position="297"/>
    </location>
</feature>
<evidence type="ECO:0000313" key="4">
    <source>
        <dbReference type="Proteomes" id="UP000287033"/>
    </source>
</evidence>
<comment type="caution">
    <text evidence="3">The sequence shown here is derived from an EMBL/GenBank/DDBJ whole genome shotgun (WGS) entry which is preliminary data.</text>
</comment>
<dbReference type="OrthoDB" id="6157531at2759"/>
<dbReference type="PROSITE" id="PS51934">
    <property type="entry name" value="LRAT"/>
    <property type="match status" value="1"/>
</dbReference>
<accession>A0A401TBB9</accession>
<dbReference type="EMBL" id="BEZZ01022130">
    <property type="protein sequence ID" value="GCC39912.1"/>
    <property type="molecule type" value="Genomic_DNA"/>
</dbReference>
<dbReference type="Proteomes" id="UP000287033">
    <property type="component" value="Unassembled WGS sequence"/>
</dbReference>
<evidence type="ECO:0000313" key="3">
    <source>
        <dbReference type="EMBL" id="GCC39912.1"/>
    </source>
</evidence>
<keyword evidence="4" id="KW-1185">Reference proteome</keyword>
<dbReference type="Pfam" id="PF04970">
    <property type="entry name" value="LRAT"/>
    <property type="match status" value="1"/>
</dbReference>
<dbReference type="Gene3D" id="3.90.1720.10">
    <property type="entry name" value="endopeptidase domain like (from Nostoc punctiforme)"/>
    <property type="match status" value="1"/>
</dbReference>
<feature type="domain" description="LRAT" evidence="2">
    <location>
        <begin position="141"/>
        <end position="236"/>
    </location>
</feature>
<dbReference type="AlphaFoldDB" id="A0A401TBB9"/>
<proteinExistence type="predicted"/>
<gene>
    <name evidence="3" type="ORF">chiPu_0023501</name>
</gene>
<dbReference type="PANTHER" id="PTHR46341:SF2">
    <property type="entry name" value="PROTEIN LRATD2"/>
    <property type="match status" value="1"/>
</dbReference>
<reference evidence="3 4" key="1">
    <citation type="journal article" date="2018" name="Nat. Ecol. Evol.">
        <title>Shark genomes provide insights into elasmobranch evolution and the origin of vertebrates.</title>
        <authorList>
            <person name="Hara Y"/>
            <person name="Yamaguchi K"/>
            <person name="Onimaru K"/>
            <person name="Kadota M"/>
            <person name="Koyanagi M"/>
            <person name="Keeley SD"/>
            <person name="Tatsumi K"/>
            <person name="Tanaka K"/>
            <person name="Motone F"/>
            <person name="Kageyama Y"/>
            <person name="Nozu R"/>
            <person name="Adachi N"/>
            <person name="Nishimura O"/>
            <person name="Nakagawa R"/>
            <person name="Tanegashima C"/>
            <person name="Kiyatake I"/>
            <person name="Matsumoto R"/>
            <person name="Murakumo K"/>
            <person name="Nishida K"/>
            <person name="Terakita A"/>
            <person name="Kuratani S"/>
            <person name="Sato K"/>
            <person name="Hyodo S Kuraku.S."/>
        </authorList>
    </citation>
    <scope>NUCLEOTIDE SEQUENCE [LARGE SCALE GENOMIC DNA]</scope>
</reference>
<dbReference type="PANTHER" id="PTHR46341">
    <property type="entry name" value="PROTEIN FAM84B-RELATED"/>
    <property type="match status" value="1"/>
</dbReference>
<organism evidence="3 4">
    <name type="scientific">Chiloscyllium punctatum</name>
    <name type="common">Brownbanded bambooshark</name>
    <name type="synonym">Hemiscyllium punctatum</name>
    <dbReference type="NCBI Taxonomy" id="137246"/>
    <lineage>
        <taxon>Eukaryota</taxon>
        <taxon>Metazoa</taxon>
        <taxon>Chordata</taxon>
        <taxon>Craniata</taxon>
        <taxon>Vertebrata</taxon>
        <taxon>Chondrichthyes</taxon>
        <taxon>Elasmobranchii</taxon>
        <taxon>Galeomorphii</taxon>
        <taxon>Galeoidea</taxon>
        <taxon>Orectolobiformes</taxon>
        <taxon>Hemiscylliidae</taxon>
        <taxon>Chiloscyllium</taxon>
    </lineage>
</organism>
<evidence type="ECO:0000256" key="1">
    <source>
        <dbReference type="SAM" id="MobiDB-lite"/>
    </source>
</evidence>
<protein>
    <recommendedName>
        <fullName evidence="2">LRAT domain-containing protein</fullName>
    </recommendedName>
</protein>